<dbReference type="InterPro" id="IPR036388">
    <property type="entry name" value="WH-like_DNA-bd_sf"/>
</dbReference>
<dbReference type="Pfam" id="PF12728">
    <property type="entry name" value="HTH_17"/>
    <property type="match status" value="1"/>
</dbReference>
<reference evidence="2 3" key="1">
    <citation type="submission" date="2012-01" db="EMBL/GenBank/DDBJ databases">
        <title>Complete sequence of Desulfotomaculum gibsoniae DSM 7213.</title>
        <authorList>
            <consortium name="US DOE Joint Genome Institute"/>
            <person name="Lucas S."/>
            <person name="Han J."/>
            <person name="Lapidus A."/>
            <person name="Cheng J.-F."/>
            <person name="Goodwin L."/>
            <person name="Pitluck S."/>
            <person name="Peters L."/>
            <person name="Ovchinnikova G."/>
            <person name="Teshima H."/>
            <person name="Detter J.C."/>
            <person name="Han C."/>
            <person name="Tapia R."/>
            <person name="Land M."/>
            <person name="Hauser L."/>
            <person name="Kyrpides N."/>
            <person name="Ivanova N."/>
            <person name="Pagani I."/>
            <person name="Parshina S."/>
            <person name="Plugge C."/>
            <person name="Muyzer G."/>
            <person name="Kuever J."/>
            <person name="Ivanova A."/>
            <person name="Nazina T."/>
            <person name="Klenk H.-P."/>
            <person name="Brambilla E."/>
            <person name="Spring S."/>
            <person name="Stams A.F."/>
            <person name="Woyke T."/>
        </authorList>
    </citation>
    <scope>NUCLEOTIDE SEQUENCE [LARGE SCALE GENOMIC DNA]</scope>
    <source>
        <strain evidence="2 3">DSM 7213</strain>
    </source>
</reference>
<dbReference type="SUPFAM" id="SSF46955">
    <property type="entry name" value="Putative DNA-binding domain"/>
    <property type="match status" value="1"/>
</dbReference>
<dbReference type="KEGG" id="dgi:Desgi_1667"/>
<dbReference type="InterPro" id="IPR009061">
    <property type="entry name" value="DNA-bd_dom_put_sf"/>
</dbReference>
<keyword evidence="3" id="KW-1185">Reference proteome</keyword>
<sequence>MKHSGFLTMKELQDRLKLSRQTITRYIKAGLPRMKKGHENLFDMDEVSKWLERNNSNPDYAKLMGQVYEIYPNDPLKALEHVKKHGNNLFYLYALAELTQNIYSNICCKIPSRINRVKVGAVEVDYFFRGLIDILRSLPKNLPAGKYHYMATRIEDLVIELIKESDRPRYVQEYKFFFQDEKKFSGLSRNEVFWERRGIDVGRLRKT</sequence>
<name>R4KD79_9FIRM</name>
<dbReference type="EMBL" id="CP003273">
    <property type="protein sequence ID" value="AGL01138.1"/>
    <property type="molecule type" value="Genomic_DNA"/>
</dbReference>
<dbReference type="Gene3D" id="1.10.10.10">
    <property type="entry name" value="Winged helix-like DNA-binding domain superfamily/Winged helix DNA-binding domain"/>
    <property type="match status" value="1"/>
</dbReference>
<dbReference type="STRING" id="767817.Desgi_1667"/>
<dbReference type="RefSeq" id="WP_006524376.1">
    <property type="nucleotide sequence ID" value="NC_021184.1"/>
</dbReference>
<dbReference type="InterPro" id="IPR041657">
    <property type="entry name" value="HTH_17"/>
</dbReference>
<protein>
    <submittedName>
        <fullName evidence="2">Phage DNA packaging protein Nu1</fullName>
    </submittedName>
</protein>
<feature type="domain" description="Helix-turn-helix" evidence="1">
    <location>
        <begin position="6"/>
        <end position="54"/>
    </location>
</feature>
<dbReference type="OrthoDB" id="7068969at2"/>
<dbReference type="Proteomes" id="UP000013520">
    <property type="component" value="Chromosome"/>
</dbReference>
<evidence type="ECO:0000259" key="1">
    <source>
        <dbReference type="Pfam" id="PF12728"/>
    </source>
</evidence>
<evidence type="ECO:0000313" key="3">
    <source>
        <dbReference type="Proteomes" id="UP000013520"/>
    </source>
</evidence>
<proteinExistence type="predicted"/>
<organism evidence="2 3">
    <name type="scientific">Desulfoscipio gibsoniae DSM 7213</name>
    <dbReference type="NCBI Taxonomy" id="767817"/>
    <lineage>
        <taxon>Bacteria</taxon>
        <taxon>Bacillati</taxon>
        <taxon>Bacillota</taxon>
        <taxon>Clostridia</taxon>
        <taxon>Eubacteriales</taxon>
        <taxon>Desulfallaceae</taxon>
        <taxon>Desulfoscipio</taxon>
    </lineage>
</organism>
<evidence type="ECO:0000313" key="2">
    <source>
        <dbReference type="EMBL" id="AGL01138.1"/>
    </source>
</evidence>
<accession>R4KD79</accession>
<gene>
    <name evidence="2" type="ORF">Desgi_1667</name>
</gene>
<dbReference type="HOGENOM" id="CLU_1324625_0_0_9"/>
<dbReference type="AlphaFoldDB" id="R4KD79"/>